<dbReference type="Gene3D" id="1.20.1560.10">
    <property type="entry name" value="ABC transporter type 1, transmembrane domain"/>
    <property type="match status" value="1"/>
</dbReference>
<dbReference type="InterPro" id="IPR003593">
    <property type="entry name" value="AAA+_ATPase"/>
</dbReference>
<accession>A0A239G6X4</accession>
<dbReference type="GO" id="GO:0016887">
    <property type="term" value="F:ATP hydrolysis activity"/>
    <property type="evidence" value="ECO:0007669"/>
    <property type="project" value="InterPro"/>
</dbReference>
<evidence type="ECO:0000256" key="5">
    <source>
        <dbReference type="ARBA" id="ARBA00022840"/>
    </source>
</evidence>
<evidence type="ECO:0000259" key="11">
    <source>
        <dbReference type="PROSITE" id="PS50929"/>
    </source>
</evidence>
<feature type="transmembrane region" description="Helical" evidence="9">
    <location>
        <begin position="158"/>
        <end position="175"/>
    </location>
</feature>
<keyword evidence="4" id="KW-0547">Nucleotide-binding</keyword>
<feature type="region of interest" description="Disordered" evidence="8">
    <location>
        <begin position="602"/>
        <end position="628"/>
    </location>
</feature>
<keyword evidence="13" id="KW-1185">Reference proteome</keyword>
<dbReference type="PANTHER" id="PTHR24221">
    <property type="entry name" value="ATP-BINDING CASSETTE SUB-FAMILY B"/>
    <property type="match status" value="1"/>
</dbReference>
<dbReference type="SUPFAM" id="SSF52540">
    <property type="entry name" value="P-loop containing nucleoside triphosphate hydrolases"/>
    <property type="match status" value="1"/>
</dbReference>
<dbReference type="InterPro" id="IPR011527">
    <property type="entry name" value="ABC1_TM_dom"/>
</dbReference>
<sequence>MPAQFSSTAVSSPPPAALPSGGLYVNMWRHAHGARFRLGLSWVMLIGAALLELVSPWLGARALDELQQHGAQALSTAAYYGAAIIAAAVLAWALHGPGRVGERTVALHVRRNFTDALYAKLMRLPLAWHDRHHSGEVQQRISQASLALHSFTQNQFHYIKAVVHFIGAAGALMLFSPSLGLIALAGYALIGFMMTRFDIALMRLASEENAAERRFQSKLLDFLGNVGTIMTLRLHDSTRQKSGERLEEVFVPARRSITLVEAKWCIADLASIALTWGLVAAAVWLSRIDGAILIGGVFMVHQYAQQARSVVLALADKFQTVARSRTDLASADAIWRAADRPPCGAALPSRWQRIRITGLCYEHPARSTGSADAVPTSAASASAGLRHVSLALRRGDRVALVGPSGAGKSTLMRVLAGLYDPRHAVIEVDGEVFPDTRHLGSLASLVPQEADVFEGTIRENASLSGEHADGDIAGALHASAFDAVMADMGLDLDTQLGERGCNLSGGQRQRLCLARGLLSASGASILFLDEPTSALDPVTEENVLVRIGAAFPEACIVSSVHRMNLLRHFNTIVLMANGEVQDAGTVEELAARQPAFREMMRRHGDFPRPPAHGLGSGVEASDGEFSAA</sequence>
<dbReference type="PROSITE" id="PS50929">
    <property type="entry name" value="ABC_TM1F"/>
    <property type="match status" value="1"/>
</dbReference>
<evidence type="ECO:0000256" key="1">
    <source>
        <dbReference type="ARBA" id="ARBA00004651"/>
    </source>
</evidence>
<keyword evidence="2" id="KW-1003">Cell membrane</keyword>
<protein>
    <submittedName>
        <fullName evidence="12">ABC-type multidrug transport system, ATPase and permease component</fullName>
    </submittedName>
</protein>
<comment type="subcellular location">
    <subcellularLocation>
        <location evidence="1">Cell membrane</location>
        <topology evidence="1">Multi-pass membrane protein</topology>
    </subcellularLocation>
</comment>
<dbReference type="Pfam" id="PF00664">
    <property type="entry name" value="ABC_membrane"/>
    <property type="match status" value="1"/>
</dbReference>
<keyword evidence="5" id="KW-0067">ATP-binding</keyword>
<dbReference type="InterPro" id="IPR039421">
    <property type="entry name" value="Type_1_exporter"/>
</dbReference>
<dbReference type="GO" id="GO:0005524">
    <property type="term" value="F:ATP binding"/>
    <property type="evidence" value="ECO:0007669"/>
    <property type="project" value="UniProtKB-KW"/>
</dbReference>
<gene>
    <name evidence="12" type="ORF">SAMN06265795_104253</name>
</gene>
<feature type="transmembrane region" description="Helical" evidence="9">
    <location>
        <begin position="77"/>
        <end position="94"/>
    </location>
</feature>
<feature type="transmembrane region" description="Helical" evidence="9">
    <location>
        <begin position="36"/>
        <end position="57"/>
    </location>
</feature>
<dbReference type="GO" id="GO:0140359">
    <property type="term" value="F:ABC-type transporter activity"/>
    <property type="evidence" value="ECO:0007669"/>
    <property type="project" value="InterPro"/>
</dbReference>
<reference evidence="12 13" key="1">
    <citation type="submission" date="2017-06" db="EMBL/GenBank/DDBJ databases">
        <authorList>
            <person name="Kim H.J."/>
            <person name="Triplett B.A."/>
        </authorList>
    </citation>
    <scope>NUCLEOTIDE SEQUENCE [LARGE SCALE GENOMIC DNA]</scope>
    <source>
        <strain evidence="12 13">U15</strain>
    </source>
</reference>
<dbReference type="InterPro" id="IPR017871">
    <property type="entry name" value="ABC_transporter-like_CS"/>
</dbReference>
<evidence type="ECO:0000313" key="12">
    <source>
        <dbReference type="EMBL" id="SNS64203.1"/>
    </source>
</evidence>
<dbReference type="Gene3D" id="3.40.50.300">
    <property type="entry name" value="P-loop containing nucleotide triphosphate hydrolases"/>
    <property type="match status" value="1"/>
</dbReference>
<dbReference type="SUPFAM" id="SSF90123">
    <property type="entry name" value="ABC transporter transmembrane region"/>
    <property type="match status" value="1"/>
</dbReference>
<feature type="domain" description="ABC transporter" evidence="10">
    <location>
        <begin position="354"/>
        <end position="602"/>
    </location>
</feature>
<dbReference type="AlphaFoldDB" id="A0A239G6X4"/>
<evidence type="ECO:0000259" key="10">
    <source>
        <dbReference type="PROSITE" id="PS50893"/>
    </source>
</evidence>
<dbReference type="OrthoDB" id="8554730at2"/>
<dbReference type="PROSITE" id="PS00211">
    <property type="entry name" value="ABC_TRANSPORTER_1"/>
    <property type="match status" value="1"/>
</dbReference>
<name>A0A239G6X4_9BURK</name>
<keyword evidence="7 9" id="KW-0472">Membrane</keyword>
<evidence type="ECO:0000256" key="3">
    <source>
        <dbReference type="ARBA" id="ARBA00022692"/>
    </source>
</evidence>
<evidence type="ECO:0000256" key="2">
    <source>
        <dbReference type="ARBA" id="ARBA00022475"/>
    </source>
</evidence>
<dbReference type="GO" id="GO:0034040">
    <property type="term" value="F:ATPase-coupled lipid transmembrane transporter activity"/>
    <property type="evidence" value="ECO:0007669"/>
    <property type="project" value="TreeGrafter"/>
</dbReference>
<dbReference type="Pfam" id="PF00005">
    <property type="entry name" value="ABC_tran"/>
    <property type="match status" value="1"/>
</dbReference>
<evidence type="ECO:0000256" key="9">
    <source>
        <dbReference type="SAM" id="Phobius"/>
    </source>
</evidence>
<dbReference type="InterPro" id="IPR036640">
    <property type="entry name" value="ABC1_TM_sf"/>
</dbReference>
<dbReference type="EMBL" id="FZOT01000004">
    <property type="protein sequence ID" value="SNS64203.1"/>
    <property type="molecule type" value="Genomic_DNA"/>
</dbReference>
<dbReference type="PANTHER" id="PTHR24221:SF654">
    <property type="entry name" value="ATP-BINDING CASSETTE SUB-FAMILY B MEMBER 6"/>
    <property type="match status" value="1"/>
</dbReference>
<evidence type="ECO:0000256" key="7">
    <source>
        <dbReference type="ARBA" id="ARBA00023136"/>
    </source>
</evidence>
<dbReference type="InterPro" id="IPR003439">
    <property type="entry name" value="ABC_transporter-like_ATP-bd"/>
</dbReference>
<evidence type="ECO:0000313" key="13">
    <source>
        <dbReference type="Proteomes" id="UP000198284"/>
    </source>
</evidence>
<dbReference type="InterPro" id="IPR027417">
    <property type="entry name" value="P-loop_NTPase"/>
</dbReference>
<evidence type="ECO:0000256" key="6">
    <source>
        <dbReference type="ARBA" id="ARBA00022989"/>
    </source>
</evidence>
<dbReference type="SMART" id="SM00382">
    <property type="entry name" value="AAA"/>
    <property type="match status" value="1"/>
</dbReference>
<evidence type="ECO:0000256" key="8">
    <source>
        <dbReference type="SAM" id="MobiDB-lite"/>
    </source>
</evidence>
<proteinExistence type="predicted"/>
<feature type="domain" description="ABC transmembrane type-1" evidence="11">
    <location>
        <begin position="43"/>
        <end position="323"/>
    </location>
</feature>
<dbReference type="RefSeq" id="WP_089399082.1">
    <property type="nucleotide sequence ID" value="NZ_FZOT01000004.1"/>
</dbReference>
<dbReference type="Proteomes" id="UP000198284">
    <property type="component" value="Unassembled WGS sequence"/>
</dbReference>
<dbReference type="PROSITE" id="PS50893">
    <property type="entry name" value="ABC_TRANSPORTER_2"/>
    <property type="match status" value="1"/>
</dbReference>
<evidence type="ECO:0000256" key="4">
    <source>
        <dbReference type="ARBA" id="ARBA00022741"/>
    </source>
</evidence>
<organism evidence="12 13">
    <name type="scientific">Noviherbaspirillum humi</name>
    <dbReference type="NCBI Taxonomy" id="1688639"/>
    <lineage>
        <taxon>Bacteria</taxon>
        <taxon>Pseudomonadati</taxon>
        <taxon>Pseudomonadota</taxon>
        <taxon>Betaproteobacteria</taxon>
        <taxon>Burkholderiales</taxon>
        <taxon>Oxalobacteraceae</taxon>
        <taxon>Noviherbaspirillum</taxon>
    </lineage>
</organism>
<keyword evidence="6 9" id="KW-1133">Transmembrane helix</keyword>
<keyword evidence="3 9" id="KW-0812">Transmembrane</keyword>
<dbReference type="GO" id="GO:0005886">
    <property type="term" value="C:plasma membrane"/>
    <property type="evidence" value="ECO:0007669"/>
    <property type="project" value="UniProtKB-SubCell"/>
</dbReference>